<dbReference type="PATRIC" id="fig|1204725.3.peg.229"/>
<reference evidence="2 3" key="1">
    <citation type="journal article" date="2012" name="J. Bacteriol.">
        <title>Draft genome sequence of Methanobacterium formicicum DSM 3637, an archaebacterium isolated from the methane producer amoeba Pelomyxa palustris.</title>
        <authorList>
            <person name="Gutierrez G."/>
        </authorList>
    </citation>
    <scope>NUCLEOTIDE SEQUENCE [LARGE SCALE GENOMIC DNA]</scope>
    <source>
        <strain evidence="3">DSM 3637 / PP1</strain>
    </source>
</reference>
<gene>
    <name evidence="2" type="ORF">A994_01150</name>
</gene>
<evidence type="ECO:0000313" key="2">
    <source>
        <dbReference type="EMBL" id="EKF86850.1"/>
    </source>
</evidence>
<dbReference type="Gene3D" id="2.10.260.10">
    <property type="match status" value="1"/>
</dbReference>
<dbReference type="SMART" id="SM00966">
    <property type="entry name" value="SpoVT_AbrB"/>
    <property type="match status" value="1"/>
</dbReference>
<dbReference type="RefSeq" id="WP_004029422.1">
    <property type="nucleotide sequence ID" value="NZ_AMPO01000001.1"/>
</dbReference>
<dbReference type="EMBL" id="AMPO01000001">
    <property type="protein sequence ID" value="EKF86850.1"/>
    <property type="molecule type" value="Genomic_DNA"/>
</dbReference>
<dbReference type="OrthoDB" id="40991at2157"/>
<sequence>MVELDTMKIQKTNGSYFVYIPKVWVNAMDLKKGDKLIWSVEEGNHGILILKKMIEG</sequence>
<dbReference type="Proteomes" id="UP000007360">
    <property type="component" value="Unassembled WGS sequence"/>
</dbReference>
<organism evidence="2 3">
    <name type="scientific">Methanobacterium formicicum (strain DSM 3637 / PP1)</name>
    <dbReference type="NCBI Taxonomy" id="1204725"/>
    <lineage>
        <taxon>Archaea</taxon>
        <taxon>Methanobacteriati</taxon>
        <taxon>Methanobacteriota</taxon>
        <taxon>Methanomada group</taxon>
        <taxon>Methanobacteria</taxon>
        <taxon>Methanobacteriales</taxon>
        <taxon>Methanobacteriaceae</taxon>
        <taxon>Methanobacterium</taxon>
    </lineage>
</organism>
<name>K2RVU3_METFP</name>
<feature type="domain" description="SpoVT-AbrB" evidence="1">
    <location>
        <begin position="10"/>
        <end position="55"/>
    </location>
</feature>
<dbReference type="SUPFAM" id="SSF89447">
    <property type="entry name" value="AbrB/MazE/MraZ-like"/>
    <property type="match status" value="1"/>
</dbReference>
<dbReference type="AlphaFoldDB" id="K2RVU3"/>
<dbReference type="Pfam" id="PF04014">
    <property type="entry name" value="MazE_antitoxin"/>
    <property type="match status" value="1"/>
</dbReference>
<comment type="caution">
    <text evidence="2">The sequence shown here is derived from an EMBL/GenBank/DDBJ whole genome shotgun (WGS) entry which is preliminary data.</text>
</comment>
<protein>
    <recommendedName>
        <fullName evidence="1">SpoVT-AbrB domain-containing protein</fullName>
    </recommendedName>
</protein>
<evidence type="ECO:0000313" key="3">
    <source>
        <dbReference type="Proteomes" id="UP000007360"/>
    </source>
</evidence>
<dbReference type="InterPro" id="IPR037914">
    <property type="entry name" value="SpoVT-AbrB_sf"/>
</dbReference>
<keyword evidence="3" id="KW-1185">Reference proteome</keyword>
<evidence type="ECO:0000259" key="1">
    <source>
        <dbReference type="SMART" id="SM00966"/>
    </source>
</evidence>
<proteinExistence type="predicted"/>
<dbReference type="GO" id="GO:0003677">
    <property type="term" value="F:DNA binding"/>
    <property type="evidence" value="ECO:0007669"/>
    <property type="project" value="InterPro"/>
</dbReference>
<accession>K2RVU3</accession>
<dbReference type="InterPro" id="IPR007159">
    <property type="entry name" value="SpoVT-AbrB_dom"/>
</dbReference>